<dbReference type="SMART" id="SM00336">
    <property type="entry name" value="BBOX"/>
    <property type="match status" value="2"/>
</dbReference>
<proteinExistence type="predicted"/>
<dbReference type="CDD" id="cd19757">
    <property type="entry name" value="Bbox1"/>
    <property type="match status" value="1"/>
</dbReference>
<dbReference type="CDD" id="cd19756">
    <property type="entry name" value="Bbox2"/>
    <property type="match status" value="1"/>
</dbReference>
<dbReference type="GO" id="GO:0061630">
    <property type="term" value="F:ubiquitin protein ligase activity"/>
    <property type="evidence" value="ECO:0007669"/>
    <property type="project" value="TreeGrafter"/>
</dbReference>
<dbReference type="Gene3D" id="3.30.160.60">
    <property type="entry name" value="Classic Zinc Finger"/>
    <property type="match status" value="1"/>
</dbReference>
<evidence type="ECO:0000256" key="1">
    <source>
        <dbReference type="PROSITE-ProRule" id="PRU00024"/>
    </source>
</evidence>
<evidence type="ECO:0000313" key="4">
    <source>
        <dbReference type="Proteomes" id="UP000507470"/>
    </source>
</evidence>
<evidence type="ECO:0000259" key="2">
    <source>
        <dbReference type="PROSITE" id="PS50119"/>
    </source>
</evidence>
<dbReference type="Proteomes" id="UP000507470">
    <property type="component" value="Unassembled WGS sequence"/>
</dbReference>
<dbReference type="GO" id="GO:0008270">
    <property type="term" value="F:zinc ion binding"/>
    <property type="evidence" value="ECO:0007669"/>
    <property type="project" value="UniProtKB-KW"/>
</dbReference>
<dbReference type="PANTHER" id="PTHR25462:SF296">
    <property type="entry name" value="MEIOTIC P26, ISOFORM F"/>
    <property type="match status" value="1"/>
</dbReference>
<accession>A0A6J7ZYB6</accession>
<dbReference type="EMBL" id="CACVKT020000315">
    <property type="protein sequence ID" value="CAC5358162.1"/>
    <property type="molecule type" value="Genomic_DNA"/>
</dbReference>
<dbReference type="SUPFAM" id="SSF57845">
    <property type="entry name" value="B-box zinc-binding domain"/>
    <property type="match status" value="1"/>
</dbReference>
<gene>
    <name evidence="3" type="ORF">MCOR_1530</name>
</gene>
<keyword evidence="1" id="KW-0863">Zinc-finger</keyword>
<dbReference type="PANTHER" id="PTHR25462">
    <property type="entry name" value="BONUS, ISOFORM C-RELATED"/>
    <property type="match status" value="1"/>
</dbReference>
<dbReference type="Gene3D" id="4.10.830.40">
    <property type="match status" value="1"/>
</dbReference>
<feature type="domain" description="B box-type" evidence="2">
    <location>
        <begin position="13"/>
        <end position="61"/>
    </location>
</feature>
<dbReference type="InterPro" id="IPR047153">
    <property type="entry name" value="TRIM45/56/19-like"/>
</dbReference>
<keyword evidence="4" id="KW-1185">Reference proteome</keyword>
<name>A0A6J7ZYB6_MYTCO</name>
<dbReference type="PROSITE" id="PS50119">
    <property type="entry name" value="ZF_BBOX"/>
    <property type="match status" value="2"/>
</dbReference>
<dbReference type="OrthoDB" id="6096398at2759"/>
<keyword evidence="1" id="KW-0862">Zinc</keyword>
<protein>
    <recommendedName>
        <fullName evidence="2">B box-type domain-containing protein</fullName>
    </recommendedName>
</protein>
<dbReference type="InterPro" id="IPR000315">
    <property type="entry name" value="Znf_B-box"/>
</dbReference>
<dbReference type="AlphaFoldDB" id="A0A6J7ZYB6"/>
<keyword evidence="1" id="KW-0479">Metal-binding</keyword>
<organism evidence="3 4">
    <name type="scientific">Mytilus coruscus</name>
    <name type="common">Sea mussel</name>
    <dbReference type="NCBI Taxonomy" id="42192"/>
    <lineage>
        <taxon>Eukaryota</taxon>
        <taxon>Metazoa</taxon>
        <taxon>Spiralia</taxon>
        <taxon>Lophotrochozoa</taxon>
        <taxon>Mollusca</taxon>
        <taxon>Bivalvia</taxon>
        <taxon>Autobranchia</taxon>
        <taxon>Pteriomorphia</taxon>
        <taxon>Mytilida</taxon>
        <taxon>Mytiloidea</taxon>
        <taxon>Mytilidae</taxon>
        <taxon>Mytilinae</taxon>
        <taxon>Mytilus</taxon>
    </lineage>
</organism>
<evidence type="ECO:0000313" key="3">
    <source>
        <dbReference type="EMBL" id="CAC5358162.1"/>
    </source>
</evidence>
<reference evidence="3 4" key="1">
    <citation type="submission" date="2020-06" db="EMBL/GenBank/DDBJ databases">
        <authorList>
            <person name="Li R."/>
            <person name="Bekaert M."/>
        </authorList>
    </citation>
    <scope>NUCLEOTIDE SEQUENCE [LARGE SCALE GENOMIC DNA]</scope>
    <source>
        <strain evidence="4">wild</strain>
    </source>
</reference>
<sequence>MAQKQSPFNKEVKIPSLCQMCDESSNTKWMCIECDLFFCAECESKFHKKSKTLAGHNKIDIEQCGTENIAKEIHKAGLKSMNCEVHSDLVCVLFCQNCQQPVCTKCLHVLENKHKEHRLSSISDVYDEKFCEMEDFRNRVGQNIPFCSKIQNELEHMLDSGTKQYGEQRQILIQKGDDVITEFQSNIKVLLKEVDSEWKTLEGTLKEEIKVMKILKDHMEKEREIACQVSSASDMLTKLYPSSEKMLLPKKLIYEMILKQVSYKPSKTSHDDMKEYSKIFFGKLKVKIVN</sequence>
<feature type="domain" description="B box-type" evidence="2">
    <location>
        <begin position="78"/>
        <end position="122"/>
    </location>
</feature>
<dbReference type="Pfam" id="PF00643">
    <property type="entry name" value="zf-B_box"/>
    <property type="match status" value="1"/>
</dbReference>